<proteinExistence type="predicted"/>
<dbReference type="Proteomes" id="UP000719766">
    <property type="component" value="Unassembled WGS sequence"/>
</dbReference>
<evidence type="ECO:0000256" key="1">
    <source>
        <dbReference type="SAM" id="Phobius"/>
    </source>
</evidence>
<reference evidence="3" key="1">
    <citation type="journal article" date="2020" name="New Phytol.">
        <title>Comparative genomics reveals dynamic genome evolution in host specialist ectomycorrhizal fungi.</title>
        <authorList>
            <person name="Lofgren L.A."/>
            <person name="Nguyen N.H."/>
            <person name="Vilgalys R."/>
            <person name="Ruytinx J."/>
            <person name="Liao H.L."/>
            <person name="Branco S."/>
            <person name="Kuo A."/>
            <person name="LaButti K."/>
            <person name="Lipzen A."/>
            <person name="Andreopoulos W."/>
            <person name="Pangilinan J."/>
            <person name="Riley R."/>
            <person name="Hundley H."/>
            <person name="Na H."/>
            <person name="Barry K."/>
            <person name="Grigoriev I.V."/>
            <person name="Stajich J.E."/>
            <person name="Kennedy P.G."/>
        </authorList>
    </citation>
    <scope>NUCLEOTIDE SEQUENCE</scope>
    <source>
        <strain evidence="3">S12</strain>
    </source>
</reference>
<keyword evidence="1" id="KW-1133">Transmembrane helix</keyword>
<dbReference type="EMBL" id="JABBWE010000003">
    <property type="protein sequence ID" value="KAG1804757.1"/>
    <property type="molecule type" value="Genomic_DNA"/>
</dbReference>
<comment type="caution">
    <text evidence="3">The sequence shown here is derived from an EMBL/GenBank/DDBJ whole genome shotgun (WGS) entry which is preliminary data.</text>
</comment>
<dbReference type="RefSeq" id="XP_041166372.1">
    <property type="nucleotide sequence ID" value="XM_041301533.1"/>
</dbReference>
<dbReference type="AlphaFoldDB" id="A0A9P7DW72"/>
<keyword evidence="1" id="KW-0812">Transmembrane</keyword>
<keyword evidence="4" id="KW-1185">Reference proteome</keyword>
<feature type="domain" description="DUF6533" evidence="2">
    <location>
        <begin position="22"/>
        <end position="66"/>
    </location>
</feature>
<feature type="transmembrane region" description="Helical" evidence="1">
    <location>
        <begin position="218"/>
        <end position="241"/>
    </location>
</feature>
<sequence length="248" mass="27973">MTVISDGPEWWPLINSYRLCSYFLVASFTAVVYDWALTFGQELELIWRQRWSHMTILYLSVRYAGLPYAVAVVLSGLPSVSVSDGGCNVMYFAQNWMTVVIIAILCVIVSSRLYAMYRRSRKMLVFLIAIFLPVTITCVVLAAIGSSYISGEEFILSGTYLCQYDLNGVVKILMFMTWILCTVWGVLALCLAVWIVVKYFREVQQLSTGGTITNCFMVLTKIHMIYFVFFVAVCSIGLGAFSPNLYVS</sequence>
<keyword evidence="1" id="KW-0472">Membrane</keyword>
<feature type="transmembrane region" description="Helical" evidence="1">
    <location>
        <begin position="169"/>
        <end position="197"/>
    </location>
</feature>
<dbReference type="InterPro" id="IPR045340">
    <property type="entry name" value="DUF6533"/>
</dbReference>
<accession>A0A9P7DW72</accession>
<evidence type="ECO:0000259" key="2">
    <source>
        <dbReference type="Pfam" id="PF20151"/>
    </source>
</evidence>
<evidence type="ECO:0000313" key="3">
    <source>
        <dbReference type="EMBL" id="KAG1804757.1"/>
    </source>
</evidence>
<organism evidence="3 4">
    <name type="scientific">Suillus plorans</name>
    <dbReference type="NCBI Taxonomy" id="116603"/>
    <lineage>
        <taxon>Eukaryota</taxon>
        <taxon>Fungi</taxon>
        <taxon>Dikarya</taxon>
        <taxon>Basidiomycota</taxon>
        <taxon>Agaricomycotina</taxon>
        <taxon>Agaricomycetes</taxon>
        <taxon>Agaricomycetidae</taxon>
        <taxon>Boletales</taxon>
        <taxon>Suillineae</taxon>
        <taxon>Suillaceae</taxon>
        <taxon>Suillus</taxon>
    </lineage>
</organism>
<dbReference type="GeneID" id="64595297"/>
<feature type="transmembrane region" description="Helical" evidence="1">
    <location>
        <begin position="16"/>
        <end position="36"/>
    </location>
</feature>
<dbReference type="OrthoDB" id="2640265at2759"/>
<protein>
    <recommendedName>
        <fullName evidence="2">DUF6533 domain-containing protein</fullName>
    </recommendedName>
</protein>
<name>A0A9P7DW72_9AGAM</name>
<gene>
    <name evidence="3" type="ORF">HD556DRAFT_1326064</name>
</gene>
<evidence type="ECO:0000313" key="4">
    <source>
        <dbReference type="Proteomes" id="UP000719766"/>
    </source>
</evidence>
<feature type="transmembrane region" description="Helical" evidence="1">
    <location>
        <begin position="124"/>
        <end position="149"/>
    </location>
</feature>
<dbReference type="Pfam" id="PF20151">
    <property type="entry name" value="DUF6533"/>
    <property type="match status" value="1"/>
</dbReference>
<feature type="transmembrane region" description="Helical" evidence="1">
    <location>
        <begin position="56"/>
        <end position="76"/>
    </location>
</feature>
<feature type="transmembrane region" description="Helical" evidence="1">
    <location>
        <begin position="96"/>
        <end position="117"/>
    </location>
</feature>